<organism evidence="3 4">
    <name type="scientific">Ancylostoma caninum</name>
    <name type="common">Dog hookworm</name>
    <dbReference type="NCBI Taxonomy" id="29170"/>
    <lineage>
        <taxon>Eukaryota</taxon>
        <taxon>Metazoa</taxon>
        <taxon>Ecdysozoa</taxon>
        <taxon>Nematoda</taxon>
        <taxon>Chromadorea</taxon>
        <taxon>Rhabditida</taxon>
        <taxon>Rhabditina</taxon>
        <taxon>Rhabditomorpha</taxon>
        <taxon>Strongyloidea</taxon>
        <taxon>Ancylostomatidae</taxon>
        <taxon>Ancylostomatinae</taxon>
        <taxon>Ancylostoma</taxon>
    </lineage>
</organism>
<dbReference type="EMBL" id="JOJR01000041">
    <property type="protein sequence ID" value="RCN48896.1"/>
    <property type="molecule type" value="Genomic_DNA"/>
</dbReference>
<protein>
    <submittedName>
        <fullName evidence="3">Putative dGTPase</fullName>
    </submittedName>
</protein>
<name>A0A368GX15_ANCCA</name>
<dbReference type="SMART" id="SM00471">
    <property type="entry name" value="HDc"/>
    <property type="match status" value="1"/>
</dbReference>
<keyword evidence="4" id="KW-1185">Reference proteome</keyword>
<dbReference type="STRING" id="29170.A0A368GX15"/>
<dbReference type="GO" id="GO:0006203">
    <property type="term" value="P:dGTP catabolic process"/>
    <property type="evidence" value="ECO:0007669"/>
    <property type="project" value="TreeGrafter"/>
</dbReference>
<dbReference type="InterPro" id="IPR003607">
    <property type="entry name" value="HD/PDEase_dom"/>
</dbReference>
<dbReference type="GO" id="GO:0005634">
    <property type="term" value="C:nucleus"/>
    <property type="evidence" value="ECO:0007669"/>
    <property type="project" value="TreeGrafter"/>
</dbReference>
<dbReference type="OrthoDB" id="9991235at2759"/>
<reference evidence="3 4" key="1">
    <citation type="submission" date="2014-10" db="EMBL/GenBank/DDBJ databases">
        <title>Draft genome of the hookworm Ancylostoma caninum.</title>
        <authorList>
            <person name="Mitreva M."/>
        </authorList>
    </citation>
    <scope>NUCLEOTIDE SEQUENCE [LARGE SCALE GENOMIC DNA]</scope>
    <source>
        <strain evidence="3 4">Baltimore</strain>
    </source>
</reference>
<dbReference type="GO" id="GO:0008832">
    <property type="term" value="F:dGTPase activity"/>
    <property type="evidence" value="ECO:0007669"/>
    <property type="project" value="TreeGrafter"/>
</dbReference>
<evidence type="ECO:0000313" key="3">
    <source>
        <dbReference type="EMBL" id="RCN48896.1"/>
    </source>
</evidence>
<feature type="domain" description="HD" evidence="2">
    <location>
        <begin position="66"/>
        <end position="177"/>
    </location>
</feature>
<comment type="caution">
    <text evidence="3">The sequence shown here is derived from an EMBL/GenBank/DDBJ whole genome shotgun (WGS) entry which is preliminary data.</text>
</comment>
<dbReference type="Proteomes" id="UP000252519">
    <property type="component" value="Unassembled WGS sequence"/>
</dbReference>
<evidence type="ECO:0000313" key="4">
    <source>
        <dbReference type="Proteomes" id="UP000252519"/>
    </source>
</evidence>
<dbReference type="PROSITE" id="PS51831">
    <property type="entry name" value="HD"/>
    <property type="match status" value="1"/>
</dbReference>
<evidence type="ECO:0000256" key="1">
    <source>
        <dbReference type="ARBA" id="ARBA00005776"/>
    </source>
</evidence>
<gene>
    <name evidence="3" type="ORF">ANCCAN_05005</name>
</gene>
<comment type="similarity">
    <text evidence="1">Belongs to the SAMHD1 family.</text>
</comment>
<proteinExistence type="inferred from homology"/>
<dbReference type="PANTHER" id="PTHR11373:SF4">
    <property type="entry name" value="DEOXYNUCLEOSIDE TRIPHOSPHATE TRIPHOSPHOHYDROLASE SAMHD1"/>
    <property type="match status" value="1"/>
</dbReference>
<dbReference type="SUPFAM" id="SSF109604">
    <property type="entry name" value="HD-domain/PDEase-like"/>
    <property type="match status" value="1"/>
</dbReference>
<accession>A0A368GX15</accession>
<sequence length="512" mass="57958">MKLVEKKHREWPPLLDKREVQDMVHGPISLFHPLDRVVDTREFQRLRELKQQGVTYFVYPCSTHSRFVHSLGTYWLAYKFVESLKRDPSLNITGQDHLCVSMAALCHDLGHGPFSHLFDGAFREASGAPPYTHESLSILILRRIVSDPEIRAALEQYLGTGAEFETNMTFIEEIISSEKFDSNGTWLPTGRPVEKAFLYDVVANSNDSIDVDKFEYLVRDSFCAGIPIPFNKHSIERLTENARVLPDPNRGFPRICYAKKVADIVLSVGDSRQMLHNLLYQHRVVCAIEAMVVKAMTLADKHLSYMGDDGVSYVLSEVTHNLEAYLKTTDAVLRDIANSTVPEMAEAQKILSDIERRNIPVMIAEVECGPSCADSLNSVSNGEAKNWTDIQVKLKLKMVSRKLKEELGPDYDEGNIMILARVMHRGLDGRSHPMTRVLLYDNKATGEVLARAVDEEWLRLKTPREAAIWSICLYVSRSMSAEERTKISSAFDVVVTRSGLRSPESQRRNLTS</sequence>
<dbReference type="Gene3D" id="1.10.3210.10">
    <property type="entry name" value="Hypothetical protein af1432"/>
    <property type="match status" value="1"/>
</dbReference>
<dbReference type="CDD" id="cd00077">
    <property type="entry name" value="HDc"/>
    <property type="match status" value="1"/>
</dbReference>
<dbReference type="AlphaFoldDB" id="A0A368GX15"/>
<evidence type="ECO:0000259" key="2">
    <source>
        <dbReference type="PROSITE" id="PS51831"/>
    </source>
</evidence>
<dbReference type="InterPro" id="IPR006674">
    <property type="entry name" value="HD_domain"/>
</dbReference>
<dbReference type="PANTHER" id="PTHR11373">
    <property type="entry name" value="DEOXYNUCLEOSIDE TRIPHOSPHATE TRIPHOSPHOHYDROLASE"/>
    <property type="match status" value="1"/>
</dbReference>
<dbReference type="InterPro" id="IPR050135">
    <property type="entry name" value="dGTPase-like"/>
</dbReference>
<dbReference type="Pfam" id="PF01966">
    <property type="entry name" value="HD"/>
    <property type="match status" value="1"/>
</dbReference>